<keyword evidence="12" id="KW-1185">Reference proteome</keyword>
<evidence type="ECO:0000256" key="3">
    <source>
        <dbReference type="ARBA" id="ARBA00010691"/>
    </source>
</evidence>
<dbReference type="Pfam" id="PF00125">
    <property type="entry name" value="Histone"/>
    <property type="match status" value="1"/>
</dbReference>
<evidence type="ECO:0000313" key="12">
    <source>
        <dbReference type="Proteomes" id="UP000694414"/>
    </source>
</evidence>
<comment type="subcellular location">
    <subcellularLocation>
        <location evidence="2">Chromosome</location>
    </subcellularLocation>
    <subcellularLocation>
        <location evidence="1 9">Nucleus</location>
    </subcellularLocation>
</comment>
<dbReference type="PRINTS" id="PR00620">
    <property type="entry name" value="HISTONEH2A"/>
</dbReference>
<reference evidence="11" key="1">
    <citation type="submission" date="2025-08" db="UniProtKB">
        <authorList>
            <consortium name="Ensembl"/>
        </authorList>
    </citation>
    <scope>IDENTIFICATION</scope>
</reference>
<dbReference type="GO" id="GO:0030527">
    <property type="term" value="F:structural constituent of chromatin"/>
    <property type="evidence" value="ECO:0007669"/>
    <property type="project" value="InterPro"/>
</dbReference>
<evidence type="ECO:0000256" key="6">
    <source>
        <dbReference type="ARBA" id="ARBA00023242"/>
    </source>
</evidence>
<dbReference type="GO" id="GO:0000791">
    <property type="term" value="C:euchromatin"/>
    <property type="evidence" value="ECO:0007669"/>
    <property type="project" value="UniProtKB-ARBA"/>
</dbReference>
<dbReference type="FunFam" id="1.10.20.10:FF:000097">
    <property type="entry name" value="Histone H2A"/>
    <property type="match status" value="1"/>
</dbReference>
<comment type="subunit">
    <text evidence="9">The nucleosome is a histone octamer containing two molecules each of H2A, H2B, H3 and H4 assembled in one H3-H4 heterotetramer and two H2A-H2B heterodimers. The octamer wraps approximately 147 bp of DNA.</text>
</comment>
<name>A0A8C8ZEB4_PROSS</name>
<sequence>MSGRQSRGGSSHRQSRTCARTARAELVFSVSHMERLLREGHYGPRLSGSAPVFLAAVVEYLTAKVLELAGNEAQNSGRRHITPQMVDMAIHNNSLLSGFFRMTTVSQVAPGQE</sequence>
<keyword evidence="4 9" id="KW-0158">Chromosome</keyword>
<dbReference type="GO" id="GO:0006397">
    <property type="term" value="P:mRNA processing"/>
    <property type="evidence" value="ECO:0007669"/>
    <property type="project" value="UniProtKB-ARBA"/>
</dbReference>
<evidence type="ECO:0000256" key="8">
    <source>
        <dbReference type="ARBA" id="ARBA00062445"/>
    </source>
</evidence>
<protein>
    <recommendedName>
        <fullName evidence="9">Histone H2A</fullName>
    </recommendedName>
</protein>
<dbReference type="PANTHER" id="PTHR23430">
    <property type="entry name" value="HISTONE H2A"/>
    <property type="match status" value="1"/>
</dbReference>
<evidence type="ECO:0000313" key="11">
    <source>
        <dbReference type="Ensembl" id="ENSPSMP00000017584.1"/>
    </source>
</evidence>
<evidence type="ECO:0000256" key="4">
    <source>
        <dbReference type="ARBA" id="ARBA00022454"/>
    </source>
</evidence>
<reference evidence="11" key="2">
    <citation type="submission" date="2025-09" db="UniProtKB">
        <authorList>
            <consortium name="Ensembl"/>
        </authorList>
    </citation>
    <scope>IDENTIFICATION</scope>
</reference>
<evidence type="ECO:0000256" key="1">
    <source>
        <dbReference type="ARBA" id="ARBA00004123"/>
    </source>
</evidence>
<comment type="similarity">
    <text evidence="3 9">Belongs to the histone H2A family.</text>
</comment>
<dbReference type="GO" id="GO:0005634">
    <property type="term" value="C:nucleus"/>
    <property type="evidence" value="ECO:0007669"/>
    <property type="project" value="UniProtKB-SubCell"/>
</dbReference>
<keyword evidence="7 9" id="KW-0544">Nucleosome core</keyword>
<dbReference type="SUPFAM" id="SSF47113">
    <property type="entry name" value="Histone-fold"/>
    <property type="match status" value="1"/>
</dbReference>
<dbReference type="GO" id="GO:0003677">
    <property type="term" value="F:DNA binding"/>
    <property type="evidence" value="ECO:0007669"/>
    <property type="project" value="UniProtKB-KW"/>
</dbReference>
<dbReference type="CDD" id="cd00074">
    <property type="entry name" value="HFD_H2A"/>
    <property type="match status" value="1"/>
</dbReference>
<proteinExistence type="inferred from homology"/>
<evidence type="ECO:0000256" key="9">
    <source>
        <dbReference type="RuleBase" id="RU003767"/>
    </source>
</evidence>
<dbReference type="GO" id="GO:0046982">
    <property type="term" value="F:protein heterodimerization activity"/>
    <property type="evidence" value="ECO:0007669"/>
    <property type="project" value="InterPro"/>
</dbReference>
<dbReference type="GO" id="GO:0000786">
    <property type="term" value="C:nucleosome"/>
    <property type="evidence" value="ECO:0007669"/>
    <property type="project" value="UniProtKB-KW"/>
</dbReference>
<keyword evidence="6 9" id="KW-0539">Nucleus</keyword>
<dbReference type="SMART" id="SM00414">
    <property type="entry name" value="H2A"/>
    <property type="match status" value="1"/>
</dbReference>
<evidence type="ECO:0000256" key="2">
    <source>
        <dbReference type="ARBA" id="ARBA00004286"/>
    </source>
</evidence>
<dbReference type="Ensembl" id="ENSPSMT00000020439.1">
    <property type="protein sequence ID" value="ENSPSMP00000017584.1"/>
    <property type="gene ID" value="ENSPSMG00000012507.1"/>
</dbReference>
<accession>A0A8C8ZEB4</accession>
<dbReference type="GeneTree" id="ENSGT00940000163020"/>
<evidence type="ECO:0000259" key="10">
    <source>
        <dbReference type="Pfam" id="PF00125"/>
    </source>
</evidence>
<organism evidence="11 12">
    <name type="scientific">Prolemur simus</name>
    <name type="common">Greater bamboo lemur</name>
    <name type="synonym">Hapalemur simus</name>
    <dbReference type="NCBI Taxonomy" id="1328070"/>
    <lineage>
        <taxon>Eukaryota</taxon>
        <taxon>Metazoa</taxon>
        <taxon>Chordata</taxon>
        <taxon>Craniata</taxon>
        <taxon>Vertebrata</taxon>
        <taxon>Euteleostomi</taxon>
        <taxon>Mammalia</taxon>
        <taxon>Eutheria</taxon>
        <taxon>Euarchontoglires</taxon>
        <taxon>Primates</taxon>
        <taxon>Strepsirrhini</taxon>
        <taxon>Lemuriformes</taxon>
        <taxon>Lemuridae</taxon>
        <taxon>Prolemur</taxon>
    </lineage>
</organism>
<evidence type="ECO:0000256" key="7">
    <source>
        <dbReference type="ARBA" id="ARBA00023269"/>
    </source>
</evidence>
<comment type="subunit">
    <text evidence="8">The nucleosome is a histone octamer containing two molecules each of H2A, H2B, H3 and H4 assembled in one H3-H4 heterotetramer and two H2A-H2B heterodimers. May be incorporated into a proportion of nucleosomes, replacing one or more H2A molecules.</text>
</comment>
<dbReference type="InterPro" id="IPR002119">
    <property type="entry name" value="Histone_H2A"/>
</dbReference>
<dbReference type="Gene3D" id="1.10.20.10">
    <property type="entry name" value="Histone, subunit A"/>
    <property type="match status" value="1"/>
</dbReference>
<evidence type="ECO:0000256" key="5">
    <source>
        <dbReference type="ARBA" id="ARBA00023125"/>
    </source>
</evidence>
<dbReference type="InterPro" id="IPR009072">
    <property type="entry name" value="Histone-fold"/>
</dbReference>
<keyword evidence="5 9" id="KW-0238">DNA-binding</keyword>
<dbReference type="InterPro" id="IPR007125">
    <property type="entry name" value="H2A/H2B/H3"/>
</dbReference>
<dbReference type="AlphaFoldDB" id="A0A8C8ZEB4"/>
<dbReference type="GO" id="GO:0006334">
    <property type="term" value="P:nucleosome assembly"/>
    <property type="evidence" value="ECO:0007669"/>
    <property type="project" value="UniProtKB-ARBA"/>
</dbReference>
<dbReference type="Proteomes" id="UP000694414">
    <property type="component" value="Unplaced"/>
</dbReference>
<feature type="domain" description="Core Histone H2A/H2B/H3" evidence="10">
    <location>
        <begin position="31"/>
        <end position="91"/>
    </location>
</feature>